<evidence type="ECO:0000313" key="5">
    <source>
        <dbReference type="EMBL" id="OMJ17961.1"/>
    </source>
</evidence>
<dbReference type="PANTHER" id="PTHR31836:SF21">
    <property type="entry name" value="EXPANSIN-LIKE PROTEIN 7"/>
    <property type="match status" value="1"/>
</dbReference>
<dbReference type="InterPro" id="IPR051477">
    <property type="entry name" value="Expansin_CellWall"/>
</dbReference>
<feature type="region of interest" description="Disordered" evidence="2">
    <location>
        <begin position="171"/>
        <end position="224"/>
    </location>
</feature>
<evidence type="ECO:0000256" key="2">
    <source>
        <dbReference type="SAM" id="MobiDB-lite"/>
    </source>
</evidence>
<accession>A0A1R1XTK7</accession>
<feature type="compositionally biased region" description="Basic and acidic residues" evidence="2">
    <location>
        <begin position="346"/>
        <end position="364"/>
    </location>
</feature>
<feature type="region of interest" description="Disordered" evidence="2">
    <location>
        <begin position="474"/>
        <end position="554"/>
    </location>
</feature>
<evidence type="ECO:0000256" key="1">
    <source>
        <dbReference type="ARBA" id="ARBA00022729"/>
    </source>
</evidence>
<dbReference type="PROSITE" id="PS50842">
    <property type="entry name" value="EXPANSIN_EG45"/>
    <property type="match status" value="1"/>
</dbReference>
<feature type="region of interest" description="Disordered" evidence="2">
    <location>
        <begin position="411"/>
        <end position="436"/>
    </location>
</feature>
<dbReference type="InterPro" id="IPR007112">
    <property type="entry name" value="Expansin/allergen_DPBB_dom"/>
</dbReference>
<name>A0A1R1XTK7_9FUNG</name>
<feature type="compositionally biased region" description="Polar residues" evidence="2">
    <location>
        <begin position="201"/>
        <end position="224"/>
    </location>
</feature>
<dbReference type="CDD" id="cd22191">
    <property type="entry name" value="DPBB_RlpA_EXP_N-like"/>
    <property type="match status" value="1"/>
</dbReference>
<dbReference type="Proteomes" id="UP000187429">
    <property type="component" value="Unassembled WGS sequence"/>
</dbReference>
<keyword evidence="1 3" id="KW-0732">Signal</keyword>
<dbReference type="Pfam" id="PF03330">
    <property type="entry name" value="DPBB_1"/>
    <property type="match status" value="1"/>
</dbReference>
<sequence length="655" mass="72418">MFLNLSSGFFVCALFSAINRSVESLPHSLKDTGSLMNTDEDLSNVLNAILDPLSVLNAEEQVEKLNLDDEEGSDDSSSDVKLKRITKNLLDLEQPDESKNNRIKRNILKKLLFSSVIERRSRAVYDDDEDPSSDKRKKSYSNDRDFDGDSSYSAKSATSVIPTYETQIAKTVLPQTSDPKVDQGYFQKNTPPADQGVPQPIQESLPQDRNISQPKNVIDSNSYRFNHGDTNNARAGVKPVLTQPILSSAVQLADQRVIPPQTETLRVKNQMNTASMSIFDHQVVAPRPKINMIRNINTTARSENELAAPMPQQISPSDGIAAQNKKEMLKSGSDNKLNNIDSIQITKDDSEKRVKNSDKPKKDILSVNNNEANKIEDGLAVLHQSIDSRSPLGHTRHGIRRMPRSDIRRIMSRASRRSRFGRGYYGGRFGGRRRRRMGLVSNVQTYNQQPGASDPNHPEGSAMAVPQQSEYLAPANPQQPEYPAPADLQQPEIPGVSDPQTPDTPSPVDPEQPSDLSPNPQQPGQEHPSSLEKQSEINQTDSDSHQVFSGEGTHYDPGVGLGSCGKLRQQTEMVAAMNALQYGNEPNPNNAAICNKCILVSTKDSSGLEKSVKVQIQDKCPPCKYGDVDLSTEAFKKIAPLEIGRIKITWKFVPC</sequence>
<gene>
    <name evidence="5" type="ORF">AYI69_g7226</name>
</gene>
<dbReference type="Gene3D" id="2.40.40.10">
    <property type="entry name" value="RlpA-like domain"/>
    <property type="match status" value="1"/>
</dbReference>
<feature type="compositionally biased region" description="Polar residues" evidence="2">
    <location>
        <begin position="514"/>
        <end position="528"/>
    </location>
</feature>
<proteinExistence type="predicted"/>
<feature type="compositionally biased region" description="Polar residues" evidence="2">
    <location>
        <begin position="332"/>
        <end position="345"/>
    </location>
</feature>
<feature type="region of interest" description="Disordered" evidence="2">
    <location>
        <begin position="327"/>
        <end position="364"/>
    </location>
</feature>
<organism evidence="5 6">
    <name type="scientific">Smittium culicis</name>
    <dbReference type="NCBI Taxonomy" id="133412"/>
    <lineage>
        <taxon>Eukaryota</taxon>
        <taxon>Fungi</taxon>
        <taxon>Fungi incertae sedis</taxon>
        <taxon>Zoopagomycota</taxon>
        <taxon>Kickxellomycotina</taxon>
        <taxon>Harpellomycetes</taxon>
        <taxon>Harpellales</taxon>
        <taxon>Legeriomycetaceae</taxon>
        <taxon>Smittium</taxon>
    </lineage>
</organism>
<reference evidence="6" key="1">
    <citation type="submission" date="2017-01" db="EMBL/GenBank/DDBJ databases">
        <authorList>
            <person name="Wang Y."/>
            <person name="White M."/>
            <person name="Kvist S."/>
            <person name="Moncalvo J.-M."/>
        </authorList>
    </citation>
    <scope>NUCLEOTIDE SEQUENCE [LARGE SCALE GENOMIC DNA]</scope>
    <source>
        <strain evidence="6">ID-206-W2</strain>
    </source>
</reference>
<evidence type="ECO:0000256" key="3">
    <source>
        <dbReference type="SAM" id="SignalP"/>
    </source>
</evidence>
<dbReference type="SUPFAM" id="SSF50685">
    <property type="entry name" value="Barwin-like endoglucanases"/>
    <property type="match status" value="1"/>
</dbReference>
<protein>
    <submittedName>
        <fullName evidence="5">Papain inhibitor</fullName>
    </submittedName>
</protein>
<keyword evidence="6" id="KW-1185">Reference proteome</keyword>
<feature type="region of interest" description="Disordered" evidence="2">
    <location>
        <begin position="387"/>
        <end position="406"/>
    </location>
</feature>
<evidence type="ECO:0000313" key="6">
    <source>
        <dbReference type="Proteomes" id="UP000187429"/>
    </source>
</evidence>
<evidence type="ECO:0000259" key="4">
    <source>
        <dbReference type="PROSITE" id="PS50842"/>
    </source>
</evidence>
<feature type="signal peptide" evidence="3">
    <location>
        <begin position="1"/>
        <end position="24"/>
    </location>
</feature>
<feature type="compositionally biased region" description="Polar residues" evidence="2">
    <location>
        <begin position="536"/>
        <end position="547"/>
    </location>
</feature>
<feature type="compositionally biased region" description="Basic residues" evidence="2">
    <location>
        <begin position="411"/>
        <end position="420"/>
    </location>
</feature>
<feature type="region of interest" description="Disordered" evidence="2">
    <location>
        <begin position="123"/>
        <end position="158"/>
    </location>
</feature>
<dbReference type="PANTHER" id="PTHR31836">
    <property type="match status" value="1"/>
</dbReference>
<dbReference type="EMBL" id="LSSM01003416">
    <property type="protein sequence ID" value="OMJ17961.1"/>
    <property type="molecule type" value="Genomic_DNA"/>
</dbReference>
<dbReference type="AlphaFoldDB" id="A0A1R1XTK7"/>
<comment type="caution">
    <text evidence="5">The sequence shown here is derived from an EMBL/GenBank/DDBJ whole genome shotgun (WGS) entry which is preliminary data.</text>
</comment>
<dbReference type="InterPro" id="IPR009009">
    <property type="entry name" value="RlpA-like_DPBB"/>
</dbReference>
<dbReference type="OrthoDB" id="406505at2759"/>
<dbReference type="InterPro" id="IPR036908">
    <property type="entry name" value="RlpA-like_sf"/>
</dbReference>
<feature type="chain" id="PRO_5012390351" evidence="3">
    <location>
        <begin position="25"/>
        <end position="655"/>
    </location>
</feature>
<feature type="domain" description="Expansin-like EG45" evidence="4">
    <location>
        <begin position="555"/>
        <end position="655"/>
    </location>
</feature>